<evidence type="ECO:0000313" key="2">
    <source>
        <dbReference type="EMBL" id="RPA84260.1"/>
    </source>
</evidence>
<organism evidence="2 3">
    <name type="scientific">Ascobolus immersus RN42</name>
    <dbReference type="NCBI Taxonomy" id="1160509"/>
    <lineage>
        <taxon>Eukaryota</taxon>
        <taxon>Fungi</taxon>
        <taxon>Dikarya</taxon>
        <taxon>Ascomycota</taxon>
        <taxon>Pezizomycotina</taxon>
        <taxon>Pezizomycetes</taxon>
        <taxon>Pezizales</taxon>
        <taxon>Ascobolaceae</taxon>
        <taxon>Ascobolus</taxon>
    </lineage>
</organism>
<proteinExistence type="predicted"/>
<dbReference type="AlphaFoldDB" id="A0A3N4IJC7"/>
<sequence>MKLIIASCLLLLLELSHFANSIPHSQGPQQQGVEDAFVTLDYPEYGKVYRERIPLDSIDAIHGHLSLDKNSSDSEIRSVEASFMSCVPFDPSIRSQGIYKTIDDACHKFLEYGGYWMERGIRYSVRLPAANPKYRSFYYDIVFQVYNPHWAAFDGQSFVEYWCVGYLRAVEDVCATKVEKVMDMGRRIPKRMIFSITNKDSVDWSGLLEDWVYTVTLERRS</sequence>
<feature type="chain" id="PRO_5018294781" evidence="1">
    <location>
        <begin position="22"/>
        <end position="221"/>
    </location>
</feature>
<dbReference type="Proteomes" id="UP000275078">
    <property type="component" value="Unassembled WGS sequence"/>
</dbReference>
<reference evidence="2 3" key="1">
    <citation type="journal article" date="2018" name="Nat. Ecol. Evol.">
        <title>Pezizomycetes genomes reveal the molecular basis of ectomycorrhizal truffle lifestyle.</title>
        <authorList>
            <person name="Murat C."/>
            <person name="Payen T."/>
            <person name="Noel B."/>
            <person name="Kuo A."/>
            <person name="Morin E."/>
            <person name="Chen J."/>
            <person name="Kohler A."/>
            <person name="Krizsan K."/>
            <person name="Balestrini R."/>
            <person name="Da Silva C."/>
            <person name="Montanini B."/>
            <person name="Hainaut M."/>
            <person name="Levati E."/>
            <person name="Barry K.W."/>
            <person name="Belfiori B."/>
            <person name="Cichocki N."/>
            <person name="Clum A."/>
            <person name="Dockter R.B."/>
            <person name="Fauchery L."/>
            <person name="Guy J."/>
            <person name="Iotti M."/>
            <person name="Le Tacon F."/>
            <person name="Lindquist E.A."/>
            <person name="Lipzen A."/>
            <person name="Malagnac F."/>
            <person name="Mello A."/>
            <person name="Molinier V."/>
            <person name="Miyauchi S."/>
            <person name="Poulain J."/>
            <person name="Riccioni C."/>
            <person name="Rubini A."/>
            <person name="Sitrit Y."/>
            <person name="Splivallo R."/>
            <person name="Traeger S."/>
            <person name="Wang M."/>
            <person name="Zifcakova L."/>
            <person name="Wipf D."/>
            <person name="Zambonelli A."/>
            <person name="Paolocci F."/>
            <person name="Nowrousian M."/>
            <person name="Ottonello S."/>
            <person name="Baldrian P."/>
            <person name="Spatafora J.W."/>
            <person name="Henrissat B."/>
            <person name="Nagy L.G."/>
            <person name="Aury J.M."/>
            <person name="Wincker P."/>
            <person name="Grigoriev I.V."/>
            <person name="Bonfante P."/>
            <person name="Martin F.M."/>
        </authorList>
    </citation>
    <scope>NUCLEOTIDE SEQUENCE [LARGE SCALE GENOMIC DNA]</scope>
    <source>
        <strain evidence="2 3">RN42</strain>
    </source>
</reference>
<gene>
    <name evidence="2" type="ORF">BJ508DRAFT_43427</name>
</gene>
<protein>
    <submittedName>
        <fullName evidence="2">Uncharacterized protein</fullName>
    </submittedName>
</protein>
<name>A0A3N4IJC7_ASCIM</name>
<dbReference type="EMBL" id="ML119660">
    <property type="protein sequence ID" value="RPA84260.1"/>
    <property type="molecule type" value="Genomic_DNA"/>
</dbReference>
<keyword evidence="1" id="KW-0732">Signal</keyword>
<evidence type="ECO:0000256" key="1">
    <source>
        <dbReference type="SAM" id="SignalP"/>
    </source>
</evidence>
<feature type="signal peptide" evidence="1">
    <location>
        <begin position="1"/>
        <end position="21"/>
    </location>
</feature>
<evidence type="ECO:0000313" key="3">
    <source>
        <dbReference type="Proteomes" id="UP000275078"/>
    </source>
</evidence>
<accession>A0A3N4IJC7</accession>
<keyword evidence="3" id="KW-1185">Reference proteome</keyword>